<feature type="domain" description="Thioester reductase (TE)" evidence="2">
    <location>
        <begin position="80"/>
        <end position="130"/>
    </location>
</feature>
<dbReference type="CDD" id="cd05236">
    <property type="entry name" value="FAR-N_SDR_e"/>
    <property type="match status" value="1"/>
</dbReference>
<dbReference type="PANTHER" id="PTHR11011:SF116">
    <property type="entry name" value="FATTY ACYL-COA REDUCTASE CG5065-RELATED"/>
    <property type="match status" value="1"/>
</dbReference>
<gene>
    <name evidence="3" type="ORF">X975_18689</name>
</gene>
<keyword evidence="1" id="KW-0560">Oxidoreductase</keyword>
<dbReference type="PANTHER" id="PTHR11011">
    <property type="entry name" value="MALE STERILITY PROTEIN 2-RELATED"/>
    <property type="match status" value="1"/>
</dbReference>
<dbReference type="InterPro" id="IPR013120">
    <property type="entry name" value="FAR_NAD-bd"/>
</dbReference>
<dbReference type="Gene3D" id="3.40.50.720">
    <property type="entry name" value="NAD(P)-binding Rossmann-like Domain"/>
    <property type="match status" value="1"/>
</dbReference>
<dbReference type="InterPro" id="IPR036291">
    <property type="entry name" value="NAD(P)-bd_dom_sf"/>
</dbReference>
<keyword evidence="1" id="KW-0521">NADP</keyword>
<dbReference type="InterPro" id="IPR026055">
    <property type="entry name" value="FAR"/>
</dbReference>
<keyword evidence="4" id="KW-1185">Reference proteome</keyword>
<dbReference type="AlphaFoldDB" id="A0A087UFP4"/>
<dbReference type="STRING" id="407821.A0A087UFP4"/>
<dbReference type="EMBL" id="KK119611">
    <property type="protein sequence ID" value="KFM76183.1"/>
    <property type="molecule type" value="Genomic_DNA"/>
</dbReference>
<dbReference type="OrthoDB" id="429813at2759"/>
<dbReference type="Pfam" id="PF07993">
    <property type="entry name" value="NAD_binding_4"/>
    <property type="match status" value="2"/>
</dbReference>
<feature type="non-terminal residue" evidence="3">
    <location>
        <position position="361"/>
    </location>
</feature>
<dbReference type="GO" id="GO:0005777">
    <property type="term" value="C:peroxisome"/>
    <property type="evidence" value="ECO:0007669"/>
    <property type="project" value="TreeGrafter"/>
</dbReference>
<comment type="function">
    <text evidence="1">Catalyzes the reduction of fatty acyl-CoA to fatty alcohols.</text>
</comment>
<dbReference type="OMA" id="EREGMIM"/>
<sequence length="361" mass="40663">MRVTSNVSRLHVTSKIDLTSHIPELKPAVRYLRCDFPLDKQSRLNICLRCEQQNVYQSDIMAEKQISPVAKFYGDRSILITGATGFMGKVLVEKLLRSCSSIKTIYLLLRPKDGQEPKQRLDELLKAKNMRRVFPLLSQSIHSQASIEYSCNSNKAFCSHIDSLKAQVVCAKSGYWVRKYHEIFERVKNEQPSTISKLVAIHGDLTLPGLGISPSDVNLLISNVSIVFHSAATVKFDEPLKRSVDMNVLGTRRLVELCHKMTHLEALIHVSTAYCNCDREQVDEVVYPPPVPPQKIVDTIEWMDEDLVGVLTPHLIRGRPNTYTYTKALAETLLIEESGALPVAIVRPSIVTAAWKEPYPV</sequence>
<reference evidence="3 4" key="1">
    <citation type="submission" date="2013-11" db="EMBL/GenBank/DDBJ databases">
        <title>Genome sequencing of Stegodyphus mimosarum.</title>
        <authorList>
            <person name="Bechsgaard J."/>
        </authorList>
    </citation>
    <scope>NUCLEOTIDE SEQUENCE [LARGE SCALE GENOMIC DNA]</scope>
</reference>
<evidence type="ECO:0000313" key="4">
    <source>
        <dbReference type="Proteomes" id="UP000054359"/>
    </source>
</evidence>
<dbReference type="EC" id="1.2.1.84" evidence="1"/>
<keyword evidence="1" id="KW-0444">Lipid biosynthesis</keyword>
<dbReference type="GO" id="GO:0080019">
    <property type="term" value="F:alcohol-forming very long-chain fatty acyl-CoA reductase activity"/>
    <property type="evidence" value="ECO:0007669"/>
    <property type="project" value="InterPro"/>
</dbReference>
<comment type="similarity">
    <text evidence="1">Belongs to the fatty acyl-CoA reductase family.</text>
</comment>
<name>A0A087UFP4_STEMI</name>
<evidence type="ECO:0000259" key="2">
    <source>
        <dbReference type="Pfam" id="PF07993"/>
    </source>
</evidence>
<proteinExistence type="inferred from homology"/>
<feature type="domain" description="Thioester reductase (TE)" evidence="2">
    <location>
        <begin position="180"/>
        <end position="358"/>
    </location>
</feature>
<protein>
    <recommendedName>
        <fullName evidence="1">Fatty acyl-CoA reductase</fullName>
        <ecNumber evidence="1">1.2.1.84</ecNumber>
    </recommendedName>
</protein>
<organism evidence="3 4">
    <name type="scientific">Stegodyphus mimosarum</name>
    <name type="common">African social velvet spider</name>
    <dbReference type="NCBI Taxonomy" id="407821"/>
    <lineage>
        <taxon>Eukaryota</taxon>
        <taxon>Metazoa</taxon>
        <taxon>Ecdysozoa</taxon>
        <taxon>Arthropoda</taxon>
        <taxon>Chelicerata</taxon>
        <taxon>Arachnida</taxon>
        <taxon>Araneae</taxon>
        <taxon>Araneomorphae</taxon>
        <taxon>Entelegynae</taxon>
        <taxon>Eresoidea</taxon>
        <taxon>Eresidae</taxon>
        <taxon>Stegodyphus</taxon>
    </lineage>
</organism>
<comment type="catalytic activity">
    <reaction evidence="1">
        <text>a long-chain fatty acyl-CoA + 2 NADPH + 2 H(+) = a long-chain primary fatty alcohol + 2 NADP(+) + CoA</text>
        <dbReference type="Rhea" id="RHEA:52716"/>
        <dbReference type="ChEBI" id="CHEBI:15378"/>
        <dbReference type="ChEBI" id="CHEBI:57287"/>
        <dbReference type="ChEBI" id="CHEBI:57783"/>
        <dbReference type="ChEBI" id="CHEBI:58349"/>
        <dbReference type="ChEBI" id="CHEBI:77396"/>
        <dbReference type="ChEBI" id="CHEBI:83139"/>
        <dbReference type="EC" id="1.2.1.84"/>
    </reaction>
</comment>
<dbReference type="SUPFAM" id="SSF51735">
    <property type="entry name" value="NAD(P)-binding Rossmann-fold domains"/>
    <property type="match status" value="1"/>
</dbReference>
<keyword evidence="1" id="KW-0443">Lipid metabolism</keyword>
<evidence type="ECO:0000313" key="3">
    <source>
        <dbReference type="EMBL" id="KFM76183.1"/>
    </source>
</evidence>
<accession>A0A087UFP4</accession>
<dbReference type="Proteomes" id="UP000054359">
    <property type="component" value="Unassembled WGS sequence"/>
</dbReference>
<dbReference type="GO" id="GO:0102965">
    <property type="term" value="F:alcohol-forming long-chain fatty acyl-CoA reductase activity"/>
    <property type="evidence" value="ECO:0007669"/>
    <property type="project" value="UniProtKB-EC"/>
</dbReference>
<evidence type="ECO:0000256" key="1">
    <source>
        <dbReference type="RuleBase" id="RU363097"/>
    </source>
</evidence>
<dbReference type="GO" id="GO:0035336">
    <property type="term" value="P:long-chain fatty-acyl-CoA metabolic process"/>
    <property type="evidence" value="ECO:0007669"/>
    <property type="project" value="TreeGrafter"/>
</dbReference>